<dbReference type="InterPro" id="IPR003594">
    <property type="entry name" value="HATPase_dom"/>
</dbReference>
<feature type="transmembrane region" description="Helical" evidence="7">
    <location>
        <begin position="104"/>
        <end position="126"/>
    </location>
</feature>
<feature type="transmembrane region" description="Helical" evidence="7">
    <location>
        <begin position="72"/>
        <end position="92"/>
    </location>
</feature>
<comment type="caution">
    <text evidence="9">The sequence shown here is derived from an EMBL/GenBank/DDBJ whole genome shotgun (WGS) entry which is preliminary data.</text>
</comment>
<keyword evidence="7" id="KW-1133">Transmembrane helix</keyword>
<dbReference type="PANTHER" id="PTHR43711:SF1">
    <property type="entry name" value="HISTIDINE KINASE 1"/>
    <property type="match status" value="1"/>
</dbReference>
<dbReference type="Pfam" id="PF02518">
    <property type="entry name" value="HATPase_c"/>
    <property type="match status" value="1"/>
</dbReference>
<dbReference type="InterPro" id="IPR005467">
    <property type="entry name" value="His_kinase_dom"/>
</dbReference>
<keyword evidence="4" id="KW-0808">Transferase</keyword>
<dbReference type="CDD" id="cd00075">
    <property type="entry name" value="HATPase"/>
    <property type="match status" value="1"/>
</dbReference>
<dbReference type="Pfam" id="PF16927">
    <property type="entry name" value="HisKA_7TM"/>
    <property type="match status" value="1"/>
</dbReference>
<dbReference type="InterPro" id="IPR004358">
    <property type="entry name" value="Sig_transdc_His_kin-like_C"/>
</dbReference>
<dbReference type="SMART" id="SM00388">
    <property type="entry name" value="HisKA"/>
    <property type="match status" value="1"/>
</dbReference>
<evidence type="ECO:0000256" key="7">
    <source>
        <dbReference type="SAM" id="Phobius"/>
    </source>
</evidence>
<evidence type="ECO:0000313" key="10">
    <source>
        <dbReference type="Proteomes" id="UP000178811"/>
    </source>
</evidence>
<dbReference type="SMART" id="SM00387">
    <property type="entry name" value="HATPase_c"/>
    <property type="match status" value="1"/>
</dbReference>
<dbReference type="CDD" id="cd00082">
    <property type="entry name" value="HisKA"/>
    <property type="match status" value="1"/>
</dbReference>
<dbReference type="Gene3D" id="3.30.565.10">
    <property type="entry name" value="Histidine kinase-like ATPase, C-terminal domain"/>
    <property type="match status" value="1"/>
</dbReference>
<evidence type="ECO:0000256" key="6">
    <source>
        <dbReference type="ARBA" id="ARBA00023012"/>
    </source>
</evidence>
<sequence>MHFNPADIQTIGVGLAAFLAALTTIFIFFSARDERLGRAMLLLIASATVWSWFGFLYEIVPSIALAREMRVISVIGIVWMSMTEINFALVYLEERIKIGWKGRIAQFFGVGVGTLLTILLIGDLFGGRLIVGDLTLPPDQVLAPDAGPLLAIVIAFYAFAIAISGVLLAMRARAGINKSDRRQAEIIFASIVLALAFGGTRFTPWYGVEYPPFLFLAAGAAPLFIFAAFYSIKRYNLLNVEIAVAQLLIFALWAFTFFRILLDPTARILSLDGVFFIAVLVLGIFLLRSIATEIRSQKELAQLTIERVKSEFVMIATHQLRTPLAAIRGTFDLLSSKDHESLSSDQRELIRRGSGATNSMLLIVNDLLDVARLSGGTSHLVIEPGDVRDAVRAGGVLFEEAAKSKNIRLTFDIPELPLTTIFDHGKLALAIENLIDNAIKYTPSGGSVSVRAVRVGDKILIKVIDTGTGISHDERAQLFDKFFRGKSAMHMSPDGFGLGLFIAKNIIDGHGGAITVTSTEGNGTDATIVLPVS</sequence>
<accession>A0A1F6EWR7</accession>
<dbReference type="EC" id="2.7.13.3" evidence="2"/>
<evidence type="ECO:0000256" key="1">
    <source>
        <dbReference type="ARBA" id="ARBA00000085"/>
    </source>
</evidence>
<dbReference type="PANTHER" id="PTHR43711">
    <property type="entry name" value="TWO-COMPONENT HISTIDINE KINASE"/>
    <property type="match status" value="1"/>
</dbReference>
<reference evidence="9 10" key="1">
    <citation type="journal article" date="2016" name="Nat. Commun.">
        <title>Thousands of microbial genomes shed light on interconnected biogeochemical processes in an aquifer system.</title>
        <authorList>
            <person name="Anantharaman K."/>
            <person name="Brown C.T."/>
            <person name="Hug L.A."/>
            <person name="Sharon I."/>
            <person name="Castelle C.J."/>
            <person name="Probst A.J."/>
            <person name="Thomas B.C."/>
            <person name="Singh A."/>
            <person name="Wilkins M.J."/>
            <person name="Karaoz U."/>
            <person name="Brodie E.L."/>
            <person name="Williams K.H."/>
            <person name="Hubbard S.S."/>
            <person name="Banfield J.F."/>
        </authorList>
    </citation>
    <scope>NUCLEOTIDE SEQUENCE [LARGE SCALE GENOMIC DNA]</scope>
</reference>
<dbReference type="InterPro" id="IPR036097">
    <property type="entry name" value="HisK_dim/P_sf"/>
</dbReference>
<evidence type="ECO:0000259" key="8">
    <source>
        <dbReference type="PROSITE" id="PS50109"/>
    </source>
</evidence>
<dbReference type="AlphaFoldDB" id="A0A1F6EWR7"/>
<keyword evidence="3" id="KW-0597">Phosphoprotein</keyword>
<dbReference type="InterPro" id="IPR036890">
    <property type="entry name" value="HATPase_C_sf"/>
</dbReference>
<evidence type="ECO:0000313" key="9">
    <source>
        <dbReference type="EMBL" id="OGG78050.1"/>
    </source>
</evidence>
<dbReference type="SUPFAM" id="SSF47384">
    <property type="entry name" value="Homodimeric domain of signal transducing histidine kinase"/>
    <property type="match status" value="1"/>
</dbReference>
<proteinExistence type="predicted"/>
<keyword evidence="5" id="KW-0418">Kinase</keyword>
<dbReference type="Proteomes" id="UP000178811">
    <property type="component" value="Unassembled WGS sequence"/>
</dbReference>
<feature type="transmembrane region" description="Helical" evidence="7">
    <location>
        <begin position="146"/>
        <end position="170"/>
    </location>
</feature>
<dbReference type="PROSITE" id="PS50109">
    <property type="entry name" value="HIS_KIN"/>
    <property type="match status" value="1"/>
</dbReference>
<keyword evidence="7" id="KW-0812">Transmembrane</keyword>
<evidence type="ECO:0000256" key="3">
    <source>
        <dbReference type="ARBA" id="ARBA00022553"/>
    </source>
</evidence>
<dbReference type="EMBL" id="MFLW01000025">
    <property type="protein sequence ID" value="OGG78050.1"/>
    <property type="molecule type" value="Genomic_DNA"/>
</dbReference>
<feature type="transmembrane region" description="Helical" evidence="7">
    <location>
        <begin position="213"/>
        <end position="232"/>
    </location>
</feature>
<name>A0A1F6EWR7_9BACT</name>
<feature type="transmembrane region" description="Helical" evidence="7">
    <location>
        <begin position="244"/>
        <end position="262"/>
    </location>
</feature>
<dbReference type="InterPro" id="IPR003661">
    <property type="entry name" value="HisK_dim/P_dom"/>
</dbReference>
<feature type="transmembrane region" description="Helical" evidence="7">
    <location>
        <begin position="6"/>
        <end position="29"/>
    </location>
</feature>
<dbReference type="SUPFAM" id="SSF55874">
    <property type="entry name" value="ATPase domain of HSP90 chaperone/DNA topoisomerase II/histidine kinase"/>
    <property type="match status" value="1"/>
</dbReference>
<dbReference type="PRINTS" id="PR00344">
    <property type="entry name" value="BCTRLSENSOR"/>
</dbReference>
<dbReference type="Gene3D" id="1.10.287.130">
    <property type="match status" value="1"/>
</dbReference>
<keyword evidence="6" id="KW-0902">Two-component regulatory system</keyword>
<dbReference type="InterPro" id="IPR050736">
    <property type="entry name" value="Sensor_HK_Regulatory"/>
</dbReference>
<feature type="transmembrane region" description="Helical" evidence="7">
    <location>
        <begin position="186"/>
        <end position="207"/>
    </location>
</feature>
<keyword evidence="7" id="KW-0472">Membrane</keyword>
<evidence type="ECO:0000256" key="5">
    <source>
        <dbReference type="ARBA" id="ARBA00022777"/>
    </source>
</evidence>
<protein>
    <recommendedName>
        <fullName evidence="2">histidine kinase</fullName>
        <ecNumber evidence="2">2.7.13.3</ecNumber>
    </recommendedName>
</protein>
<gene>
    <name evidence="9" type="ORF">A3A36_02655</name>
</gene>
<evidence type="ECO:0000256" key="2">
    <source>
        <dbReference type="ARBA" id="ARBA00012438"/>
    </source>
</evidence>
<organism evidence="9 10">
    <name type="scientific">Candidatus Kaiserbacteria bacterium RIFCSPLOWO2_01_FULL_52_12b</name>
    <dbReference type="NCBI Taxonomy" id="1798509"/>
    <lineage>
        <taxon>Bacteria</taxon>
        <taxon>Candidatus Kaiseribacteriota</taxon>
    </lineage>
</organism>
<feature type="transmembrane region" description="Helical" evidence="7">
    <location>
        <begin position="268"/>
        <end position="287"/>
    </location>
</feature>
<feature type="domain" description="Histidine kinase" evidence="8">
    <location>
        <begin position="315"/>
        <end position="533"/>
    </location>
</feature>
<dbReference type="FunFam" id="3.30.565.10:FF:000006">
    <property type="entry name" value="Sensor histidine kinase WalK"/>
    <property type="match status" value="1"/>
</dbReference>
<evidence type="ECO:0000256" key="4">
    <source>
        <dbReference type="ARBA" id="ARBA00022679"/>
    </source>
</evidence>
<dbReference type="Pfam" id="PF00512">
    <property type="entry name" value="HisKA"/>
    <property type="match status" value="1"/>
</dbReference>
<feature type="transmembrane region" description="Helical" evidence="7">
    <location>
        <begin position="41"/>
        <end position="60"/>
    </location>
</feature>
<comment type="catalytic activity">
    <reaction evidence="1">
        <text>ATP + protein L-histidine = ADP + protein N-phospho-L-histidine.</text>
        <dbReference type="EC" id="2.7.13.3"/>
    </reaction>
</comment>
<dbReference type="InterPro" id="IPR031621">
    <property type="entry name" value="HisKA_7TM"/>
</dbReference>
<dbReference type="GO" id="GO:0000155">
    <property type="term" value="F:phosphorelay sensor kinase activity"/>
    <property type="evidence" value="ECO:0007669"/>
    <property type="project" value="InterPro"/>
</dbReference>